<feature type="transmembrane region" description="Helical" evidence="1">
    <location>
        <begin position="80"/>
        <end position="103"/>
    </location>
</feature>
<proteinExistence type="predicted"/>
<reference evidence="2 3" key="1">
    <citation type="submission" date="2019-05" db="EMBL/GenBank/DDBJ databases">
        <title>Emergence of the Ug99 lineage of the wheat stem rust pathogen through somatic hybridization.</title>
        <authorList>
            <person name="Li F."/>
            <person name="Upadhyaya N.M."/>
            <person name="Sperschneider J."/>
            <person name="Matny O."/>
            <person name="Nguyen-Phuc H."/>
            <person name="Mago R."/>
            <person name="Raley C."/>
            <person name="Miller M.E."/>
            <person name="Silverstein K.A.T."/>
            <person name="Henningsen E."/>
            <person name="Hirsch C.D."/>
            <person name="Visser B."/>
            <person name="Pretorius Z.A."/>
            <person name="Steffenson B.J."/>
            <person name="Schwessinger B."/>
            <person name="Dodds P.N."/>
            <person name="Figueroa M."/>
        </authorList>
    </citation>
    <scope>NUCLEOTIDE SEQUENCE [LARGE SCALE GENOMIC DNA]</scope>
    <source>
        <strain evidence="2">21-0</strain>
    </source>
</reference>
<keyword evidence="3" id="KW-1185">Reference proteome</keyword>
<comment type="caution">
    <text evidence="2">The sequence shown here is derived from an EMBL/GenBank/DDBJ whole genome shotgun (WGS) entry which is preliminary data.</text>
</comment>
<evidence type="ECO:0000313" key="3">
    <source>
        <dbReference type="Proteomes" id="UP000324748"/>
    </source>
</evidence>
<keyword evidence="1" id="KW-1133">Transmembrane helix</keyword>
<name>A0A5B0QTT1_PUCGR</name>
<organism evidence="2 3">
    <name type="scientific">Puccinia graminis f. sp. tritici</name>
    <dbReference type="NCBI Taxonomy" id="56615"/>
    <lineage>
        <taxon>Eukaryota</taxon>
        <taxon>Fungi</taxon>
        <taxon>Dikarya</taxon>
        <taxon>Basidiomycota</taxon>
        <taxon>Pucciniomycotina</taxon>
        <taxon>Pucciniomycetes</taxon>
        <taxon>Pucciniales</taxon>
        <taxon>Pucciniaceae</taxon>
        <taxon>Puccinia</taxon>
    </lineage>
</organism>
<dbReference type="EMBL" id="VSWC01000003">
    <property type="protein sequence ID" value="KAA1116682.1"/>
    <property type="molecule type" value="Genomic_DNA"/>
</dbReference>
<keyword evidence="1" id="KW-0472">Membrane</keyword>
<protein>
    <submittedName>
        <fullName evidence="2">Uncharacterized protein</fullName>
    </submittedName>
</protein>
<accession>A0A5B0QTT1</accession>
<gene>
    <name evidence="2" type="ORF">PGT21_022812</name>
</gene>
<feature type="transmembrane region" description="Helical" evidence="1">
    <location>
        <begin position="17"/>
        <end position="40"/>
    </location>
</feature>
<sequence>MVIIELGQGPLQVFRFWSLRLTIASLAFTTSGLKLSLIVIPGRLLHQFRQHIKLSQSLSTSAHTTASAPTTTIFWNRRPFSLLSIIPGGIGIGVGAGLSNAYLHSLQSCSPNQPSSIADPEQQKP</sequence>
<evidence type="ECO:0000313" key="2">
    <source>
        <dbReference type="EMBL" id="KAA1116682.1"/>
    </source>
</evidence>
<dbReference type="AlphaFoldDB" id="A0A5B0QTT1"/>
<dbReference type="Proteomes" id="UP000324748">
    <property type="component" value="Unassembled WGS sequence"/>
</dbReference>
<evidence type="ECO:0000256" key="1">
    <source>
        <dbReference type="SAM" id="Phobius"/>
    </source>
</evidence>
<keyword evidence="1" id="KW-0812">Transmembrane</keyword>